<feature type="transmembrane region" description="Helical" evidence="1">
    <location>
        <begin position="401"/>
        <end position="423"/>
    </location>
</feature>
<feature type="transmembrane region" description="Helical" evidence="1">
    <location>
        <begin position="204"/>
        <end position="221"/>
    </location>
</feature>
<feature type="transmembrane region" description="Helical" evidence="1">
    <location>
        <begin position="106"/>
        <end position="130"/>
    </location>
</feature>
<dbReference type="EMBL" id="JAJEQQ010000012">
    <property type="protein sequence ID" value="MCC2228002.1"/>
    <property type="molecule type" value="Genomic_DNA"/>
</dbReference>
<comment type="caution">
    <text evidence="3">The sequence shown here is derived from an EMBL/GenBank/DDBJ whole genome shotgun (WGS) entry which is preliminary data.</text>
</comment>
<sequence length="440" mass="50326">MVAVTIPLAILGLIIYIYWIWNKCSLAFPFTIIFLIEIAWGILSIIWIDSGIYITEQLRDSYTTGAAIRYILLMLPFALVFPYTLEKKILRKQYKTVKFEIPGVSLDSIIWNLCLISVGYIFLDLMISGIPLLSSSVNKIDYYTKFSKLPLASTLHNFIMPFAMLLSGIRFSNSMRKSKEYYKALAVAGSIMVIQILMDNKFYGLYDYAIWFSIPVIGTYIKKKIAEKRVAKIPFKYIFITLVILGILLGICYKQYARLNTDPFAALLNRIFSLQSHTFWGIDLLAQKGKLSFDFDWICKEVLAGISGTSLTNGDFGIGRVMYLVTKSTYAYDMLRSGVQFAGSFLTVSLSYAGYIVTFAYSFIIGYITASICAVFYTYLKGKDLVMLFFCFLLYRRMYEYFRVGNLSIILSWKMVILFIILFGSTKIVLGRRTQVETTI</sequence>
<proteinExistence type="predicted"/>
<feature type="transmembrane region" description="Helical" evidence="1">
    <location>
        <begin position="233"/>
        <end position="256"/>
    </location>
</feature>
<evidence type="ECO:0000313" key="4">
    <source>
        <dbReference type="Proteomes" id="UP001198612"/>
    </source>
</evidence>
<evidence type="ECO:0000313" key="3">
    <source>
        <dbReference type="EMBL" id="MCC2228002.1"/>
    </source>
</evidence>
<gene>
    <name evidence="3" type="ORF">LKD40_09320</name>
</gene>
<keyword evidence="1" id="KW-0812">Transmembrane</keyword>
<organism evidence="3 4">
    <name type="scientific">Blautia fusiformis</name>
    <dbReference type="NCBI Taxonomy" id="2881264"/>
    <lineage>
        <taxon>Bacteria</taxon>
        <taxon>Bacillati</taxon>
        <taxon>Bacillota</taxon>
        <taxon>Clostridia</taxon>
        <taxon>Lachnospirales</taxon>
        <taxon>Lachnospiraceae</taxon>
        <taxon>Blautia</taxon>
    </lineage>
</organism>
<dbReference type="AlphaFoldDB" id="A0AAW4W3F2"/>
<feature type="transmembrane region" description="Helical" evidence="1">
    <location>
        <begin position="6"/>
        <end position="21"/>
    </location>
</feature>
<evidence type="ECO:0000259" key="2">
    <source>
        <dbReference type="Pfam" id="PF19982"/>
    </source>
</evidence>
<dbReference type="Pfam" id="PF19982">
    <property type="entry name" value="DUF6418"/>
    <property type="match status" value="1"/>
</dbReference>
<feature type="transmembrane region" description="Helical" evidence="1">
    <location>
        <begin position="67"/>
        <end position="85"/>
    </location>
</feature>
<keyword evidence="4" id="KW-1185">Reference proteome</keyword>
<feature type="transmembrane region" description="Helical" evidence="1">
    <location>
        <begin position="150"/>
        <end position="169"/>
    </location>
</feature>
<reference evidence="3 4" key="1">
    <citation type="submission" date="2021-10" db="EMBL/GenBank/DDBJ databases">
        <title>Anaerobic single-cell dispensing facilitates the cultivation of human gut bacteria.</title>
        <authorList>
            <person name="Afrizal A."/>
        </authorList>
    </citation>
    <scope>NUCLEOTIDE SEQUENCE [LARGE SCALE GENOMIC DNA]</scope>
    <source>
        <strain evidence="3 4">CLA-AA-H217</strain>
    </source>
</reference>
<protein>
    <submittedName>
        <fullName evidence="3">DUF6418 domain-containing protein</fullName>
    </submittedName>
</protein>
<feature type="transmembrane region" description="Helical" evidence="1">
    <location>
        <begin position="352"/>
        <end position="380"/>
    </location>
</feature>
<keyword evidence="1" id="KW-1133">Transmembrane helix</keyword>
<dbReference type="InterPro" id="IPR046303">
    <property type="entry name" value="DUF6418"/>
</dbReference>
<feature type="transmembrane region" description="Helical" evidence="1">
    <location>
        <begin position="181"/>
        <end position="198"/>
    </location>
</feature>
<name>A0AAW4W3F2_9FIRM</name>
<feature type="transmembrane region" description="Helical" evidence="1">
    <location>
        <begin position="28"/>
        <end position="47"/>
    </location>
</feature>
<feature type="domain" description="DUF6418" evidence="2">
    <location>
        <begin position="314"/>
        <end position="418"/>
    </location>
</feature>
<evidence type="ECO:0000256" key="1">
    <source>
        <dbReference type="SAM" id="Phobius"/>
    </source>
</evidence>
<accession>A0AAW4W3F2</accession>
<dbReference type="Proteomes" id="UP001198612">
    <property type="component" value="Unassembled WGS sequence"/>
</dbReference>
<dbReference type="RefSeq" id="WP_227588741.1">
    <property type="nucleotide sequence ID" value="NZ_JAJEQQ010000012.1"/>
</dbReference>
<keyword evidence="1" id="KW-0472">Membrane</keyword>